<dbReference type="Pfam" id="PF05832">
    <property type="entry name" value="DUF846"/>
    <property type="match status" value="1"/>
</dbReference>
<name>A0A2I1DVW8_9GLOM</name>
<evidence type="ECO:0000313" key="10">
    <source>
        <dbReference type="EMBL" id="PKK80322.1"/>
    </source>
</evidence>
<dbReference type="VEuPathDB" id="FungiDB:RhiirFUN_019660"/>
<dbReference type="VEuPathDB" id="FungiDB:FUN_018280"/>
<organism evidence="10 12">
    <name type="scientific">Rhizophagus irregularis</name>
    <dbReference type="NCBI Taxonomy" id="588596"/>
    <lineage>
        <taxon>Eukaryota</taxon>
        <taxon>Fungi</taxon>
        <taxon>Fungi incertae sedis</taxon>
        <taxon>Mucoromycota</taxon>
        <taxon>Glomeromycotina</taxon>
        <taxon>Glomeromycetes</taxon>
        <taxon>Glomerales</taxon>
        <taxon>Glomeraceae</taxon>
        <taxon>Rhizophagus</taxon>
    </lineage>
</organism>
<dbReference type="EMBL" id="LLXJ01000032">
    <property type="protein sequence ID" value="PKC16877.1"/>
    <property type="molecule type" value="Genomic_DNA"/>
</dbReference>
<evidence type="ECO:0000313" key="11">
    <source>
        <dbReference type="Proteomes" id="UP000232722"/>
    </source>
</evidence>
<evidence type="ECO:0000256" key="5">
    <source>
        <dbReference type="ARBA" id="ARBA00022692"/>
    </source>
</evidence>
<evidence type="ECO:0000256" key="7">
    <source>
        <dbReference type="ARBA" id="ARBA00023136"/>
    </source>
</evidence>
<dbReference type="Proteomes" id="UP000233469">
    <property type="component" value="Unassembled WGS sequence"/>
</dbReference>
<comment type="similarity">
    <text evidence="3 8">Belongs to the TVP23 family.</text>
</comment>
<dbReference type="GO" id="GO:0000139">
    <property type="term" value="C:Golgi membrane"/>
    <property type="evidence" value="ECO:0007669"/>
    <property type="project" value="UniProtKB-SubCell"/>
</dbReference>
<protein>
    <recommendedName>
        <fullName evidence="4 8">Golgi apparatus membrane protein TVP23</fullName>
    </recommendedName>
</protein>
<evidence type="ECO:0000256" key="6">
    <source>
        <dbReference type="ARBA" id="ARBA00022989"/>
    </source>
</evidence>
<evidence type="ECO:0000313" key="9">
    <source>
        <dbReference type="EMBL" id="PKC16877.1"/>
    </source>
</evidence>
<evidence type="ECO:0000313" key="12">
    <source>
        <dbReference type="Proteomes" id="UP000233469"/>
    </source>
</evidence>
<evidence type="ECO:0000256" key="1">
    <source>
        <dbReference type="ARBA" id="ARBA00003246"/>
    </source>
</evidence>
<dbReference type="AlphaFoldDB" id="A0A2I1DVW8"/>
<keyword evidence="7 8" id="KW-0472">Membrane</keyword>
<comment type="subcellular location">
    <subcellularLocation>
        <location evidence="8">Golgi apparatus membrane</location>
        <topology evidence="8">Multi-pass membrane protein</topology>
    </subcellularLocation>
    <subcellularLocation>
        <location evidence="2">Membrane</location>
        <topology evidence="2">Multi-pass membrane protein</topology>
    </subcellularLocation>
</comment>
<evidence type="ECO:0000256" key="3">
    <source>
        <dbReference type="ARBA" id="ARBA00005467"/>
    </source>
</evidence>
<feature type="transmembrane region" description="Helical" evidence="8">
    <location>
        <begin position="86"/>
        <end position="105"/>
    </location>
</feature>
<keyword evidence="6 8" id="KW-1133">Transmembrane helix</keyword>
<evidence type="ECO:0000256" key="8">
    <source>
        <dbReference type="RuleBase" id="RU361206"/>
    </source>
</evidence>
<keyword evidence="8" id="KW-0333">Golgi apparatus</keyword>
<dbReference type="InterPro" id="IPR008564">
    <property type="entry name" value="TVP23-like"/>
</dbReference>
<feature type="transmembrane region" description="Helical" evidence="8">
    <location>
        <begin position="148"/>
        <end position="166"/>
    </location>
</feature>
<dbReference type="GO" id="GO:0009306">
    <property type="term" value="P:protein secretion"/>
    <property type="evidence" value="ECO:0007669"/>
    <property type="project" value="TreeGrafter"/>
</dbReference>
<dbReference type="PANTHER" id="PTHR13019:SF7">
    <property type="entry name" value="GOLGI APPARATUS MEMBRANE PROTEIN TVP23"/>
    <property type="match status" value="1"/>
</dbReference>
<comment type="caution">
    <text evidence="10">The sequence shown here is derived from an EMBL/GenBank/DDBJ whole genome shotgun (WGS) entry which is preliminary data.</text>
</comment>
<evidence type="ECO:0000256" key="4">
    <source>
        <dbReference type="ARBA" id="ARBA00013603"/>
    </source>
</evidence>
<dbReference type="GO" id="GO:0016192">
    <property type="term" value="P:vesicle-mediated transport"/>
    <property type="evidence" value="ECO:0007669"/>
    <property type="project" value="TreeGrafter"/>
</dbReference>
<reference evidence="10 12" key="3">
    <citation type="submission" date="2017-10" db="EMBL/GenBank/DDBJ databases">
        <title>Extensive intraspecific genome diversity in a model arbuscular mycorrhizal fungus.</title>
        <authorList>
            <person name="Chen E.C.H."/>
            <person name="Morin E."/>
            <person name="Baudet D."/>
            <person name="Noel J."/>
            <person name="Ndikumana S."/>
            <person name="Charron P."/>
            <person name="St-Onge C."/>
            <person name="Giorgi J."/>
            <person name="Grigoriev I.V."/>
            <person name="Roux C."/>
            <person name="Martin F.M."/>
            <person name="Corradi N."/>
        </authorList>
    </citation>
    <scope>NUCLEOTIDE SEQUENCE [LARGE SCALE GENOMIC DNA]</scope>
    <source>
        <strain evidence="10 12">C2</strain>
    </source>
</reference>
<proteinExistence type="inferred from homology"/>
<sequence>MLLLRLKESRAGLLSGAAPFAGTETLEPDIEATQTNARGSRTAQNTQTQTQSIWEQSSHPVALVFHLLFRTGAIAIYLFGKLFTERNTFIFIICVLLLSFDFWTVKNVTGRLLVGLRWWNDIQPDGTNAWVFESRDPSRPVNPMDSRIFWISLYATLVIWLFLAFFTIFEPTWLIIVAIAITLNMANVVGYTQCDKDAKKKWATGFAARAATNPNMFGRLFSAGIGRFFG</sequence>
<keyword evidence="5 8" id="KW-0812">Transmembrane</keyword>
<accession>A0A2I1DVW8</accession>
<comment type="function">
    <text evidence="1 8">Golgi membrane protein involved in vesicular trafficking.</text>
</comment>
<feature type="transmembrane region" description="Helical" evidence="8">
    <location>
        <begin position="172"/>
        <end position="191"/>
    </location>
</feature>
<dbReference type="OrthoDB" id="2151161at2759"/>
<evidence type="ECO:0000256" key="2">
    <source>
        <dbReference type="ARBA" id="ARBA00004141"/>
    </source>
</evidence>
<dbReference type="Proteomes" id="UP000232722">
    <property type="component" value="Unassembled WGS sequence"/>
</dbReference>
<gene>
    <name evidence="9" type="ORF">RhiirA5_369522</name>
    <name evidence="10" type="ORF">RhiirC2_704344</name>
</gene>
<dbReference type="EMBL" id="LLXL01000017">
    <property type="protein sequence ID" value="PKK80322.1"/>
    <property type="molecule type" value="Genomic_DNA"/>
</dbReference>
<dbReference type="PANTHER" id="PTHR13019">
    <property type="entry name" value="GOLGI APPARATUS MEMBRANE PROTEIN TVP23"/>
    <property type="match status" value="1"/>
</dbReference>
<dbReference type="VEuPathDB" id="FungiDB:RhiirA1_415615"/>
<reference evidence="11 12" key="1">
    <citation type="submission" date="2016-04" db="EMBL/GenBank/DDBJ databases">
        <title>Genome analyses suggest a sexual origin of heterokaryosis in a supposedly ancient asexual fungus.</title>
        <authorList>
            <person name="Ropars J."/>
            <person name="Sedzielewska K."/>
            <person name="Noel J."/>
            <person name="Charron P."/>
            <person name="Farinelli L."/>
            <person name="Marton T."/>
            <person name="Kruger M."/>
            <person name="Pelin A."/>
            <person name="Brachmann A."/>
            <person name="Corradi N."/>
        </authorList>
    </citation>
    <scope>NUCLEOTIDE SEQUENCE [LARGE SCALE GENOMIC DNA]</scope>
    <source>
        <strain evidence="9 11">A5</strain>
        <strain evidence="10 12">C2</strain>
    </source>
</reference>
<reference evidence="9 11" key="2">
    <citation type="submission" date="2017-09" db="EMBL/GenBank/DDBJ databases">
        <title>Extensive intraspecific genome diversity in a model arbuscular mycorrhizal fungus.</title>
        <authorList>
            <person name="Chen E.C."/>
            <person name="Morin E."/>
            <person name="Beaudet D."/>
            <person name="Noel J."/>
            <person name="Ndikumana S."/>
            <person name="Charron P."/>
            <person name="St-Onge C."/>
            <person name="Giorgi J."/>
            <person name="Grigoriev I.V."/>
            <person name="Roux C."/>
            <person name="Martin F.M."/>
            <person name="Corradi N."/>
        </authorList>
    </citation>
    <scope>NUCLEOTIDE SEQUENCE [LARGE SCALE GENOMIC DNA]</scope>
    <source>
        <strain evidence="9 11">A5</strain>
    </source>
</reference>